<dbReference type="Pfam" id="PF07944">
    <property type="entry name" value="Beta-AFase-like_GH127_cat"/>
    <property type="match status" value="1"/>
</dbReference>
<name>A0ABN3DYJ6_9MICO</name>
<comment type="caution">
    <text evidence="5">The sequence shown here is derived from an EMBL/GenBank/DDBJ whole genome shotgun (WGS) entry which is preliminary data.</text>
</comment>
<keyword evidence="5" id="KW-0378">Hydrolase</keyword>
<dbReference type="PANTHER" id="PTHR43465:SF2">
    <property type="entry name" value="DUF1680 DOMAIN PROTEIN (AFU_ORTHOLOGUE AFUA_1G08910)"/>
    <property type="match status" value="1"/>
</dbReference>
<dbReference type="InterPro" id="IPR012878">
    <property type="entry name" value="Beta-AFase-like_GH127_cat"/>
</dbReference>
<keyword evidence="6" id="KW-1185">Reference proteome</keyword>
<evidence type="ECO:0000313" key="6">
    <source>
        <dbReference type="Proteomes" id="UP001500929"/>
    </source>
</evidence>
<evidence type="ECO:0000313" key="5">
    <source>
        <dbReference type="EMBL" id="GAA2243642.1"/>
    </source>
</evidence>
<organism evidence="5 6">
    <name type="scientific">Herbiconiux moechotypicola</name>
    <dbReference type="NCBI Taxonomy" id="637393"/>
    <lineage>
        <taxon>Bacteria</taxon>
        <taxon>Bacillati</taxon>
        <taxon>Actinomycetota</taxon>
        <taxon>Actinomycetes</taxon>
        <taxon>Micrococcales</taxon>
        <taxon>Microbacteriaceae</taxon>
        <taxon>Herbiconiux</taxon>
    </lineage>
</organism>
<dbReference type="PANTHER" id="PTHR43465">
    <property type="entry name" value="DUF1680 DOMAIN PROTEIN (AFU_ORTHOLOGUE AFUA_1G08910)"/>
    <property type="match status" value="1"/>
</dbReference>
<dbReference type="InterPro" id="IPR008928">
    <property type="entry name" value="6-hairpin_glycosidase_sf"/>
</dbReference>
<accession>A0ABN3DYJ6</accession>
<evidence type="ECO:0000256" key="1">
    <source>
        <dbReference type="SAM" id="MobiDB-lite"/>
    </source>
</evidence>
<dbReference type="SUPFAM" id="SSF48208">
    <property type="entry name" value="Six-hairpin glycosidases"/>
    <property type="match status" value="1"/>
</dbReference>
<gene>
    <name evidence="5" type="ORF">GCM10009851_31100</name>
</gene>
<dbReference type="GO" id="GO:0016787">
    <property type="term" value="F:hydrolase activity"/>
    <property type="evidence" value="ECO:0007669"/>
    <property type="project" value="UniProtKB-KW"/>
</dbReference>
<dbReference type="InterPro" id="IPR049046">
    <property type="entry name" value="Beta-AFase-like_GH127_middle"/>
</dbReference>
<dbReference type="Proteomes" id="UP001500929">
    <property type="component" value="Unassembled WGS sequence"/>
</dbReference>
<feature type="compositionally biased region" description="Basic and acidic residues" evidence="1">
    <location>
        <begin position="665"/>
        <end position="679"/>
    </location>
</feature>
<dbReference type="EMBL" id="BAAAQY010000010">
    <property type="protein sequence ID" value="GAA2243642.1"/>
    <property type="molecule type" value="Genomic_DNA"/>
</dbReference>
<evidence type="ECO:0000259" key="4">
    <source>
        <dbReference type="Pfam" id="PF20737"/>
    </source>
</evidence>
<feature type="domain" description="Non-reducing end beta-L-arabinofuranosidase-like GH127 middle" evidence="3">
    <location>
        <begin position="440"/>
        <end position="537"/>
    </location>
</feature>
<sequence length="679" mass="73254">MSGMSESGMNGMTGPAAAAPVLPSRGVLRPLGLGEVRITGGFWHERQRVNREATFAHIVRQLELDGTLPNFDAAAAGTVGSARRGRVFSDSDVYKLLEGLAWEIGRSGDAGLEAEFRRLVQRIARVQEADGYLCTAFGRAGQPARWSDLEWGHELYSLGHLFQAAVARVRTRPDADDGLVGIARRAADLVCEVFGPGAGGRDAICGHAEVELGLAELGRALGEPRYVDQARVFVERHGRGSLGEIEWGASYFQDELPLREATALRGHAVRANYLAAAGVDVAIERDDPELLTALRRQWDETVARRTYLTGGQGSHHQDEAFGEDWELPADRAYAETCAAIGSTMFSWRLLLATGEAKYADLMERTLFNVVAASPSRAGTSFFYSNTLHRRKAGEASADYSLGASDASRATWFEVSCCPPNIARTLASLATVLATVDDDGLQLHQYATAEVRTTLGDGRVVAVDVETAYPADGVVRVTVVEGADAPWTLSLRVPAWAQDARVTFARGQQVEEFAAEPGVFGLRRVFATGDVVELRLPMVPRWSEPDPRIDGVRGSVAVERGPLVLALESVDLGADVDAAVVDPGVPLVERDGRVFAAVSVLEPPPRVWPYGEATTAAPAPAAHPVALVPYFDWGERGPSTMRVWLPRILPPVLPAVTPHPAPAHPDTTDSTHTTRTEEQR</sequence>
<evidence type="ECO:0000259" key="2">
    <source>
        <dbReference type="Pfam" id="PF07944"/>
    </source>
</evidence>
<feature type="region of interest" description="Disordered" evidence="1">
    <location>
        <begin position="654"/>
        <end position="679"/>
    </location>
</feature>
<dbReference type="InterPro" id="IPR049049">
    <property type="entry name" value="Beta-AFase-like_GH127_C"/>
</dbReference>
<dbReference type="InterPro" id="IPR049174">
    <property type="entry name" value="Beta-AFase-like"/>
</dbReference>
<protein>
    <submittedName>
        <fullName evidence="5">Glycoside hydrolase family 127 protein</fullName>
    </submittedName>
</protein>
<evidence type="ECO:0000259" key="3">
    <source>
        <dbReference type="Pfam" id="PF20736"/>
    </source>
</evidence>
<feature type="domain" description="Non-reducing end beta-L-arabinofuranosidase-like GH127 catalytic" evidence="2">
    <location>
        <begin position="35"/>
        <end position="429"/>
    </location>
</feature>
<reference evidence="5 6" key="1">
    <citation type="journal article" date="2019" name="Int. J. Syst. Evol. Microbiol.">
        <title>The Global Catalogue of Microorganisms (GCM) 10K type strain sequencing project: providing services to taxonomists for standard genome sequencing and annotation.</title>
        <authorList>
            <consortium name="The Broad Institute Genomics Platform"/>
            <consortium name="The Broad Institute Genome Sequencing Center for Infectious Disease"/>
            <person name="Wu L."/>
            <person name="Ma J."/>
        </authorList>
    </citation>
    <scope>NUCLEOTIDE SEQUENCE [LARGE SCALE GENOMIC DNA]</scope>
    <source>
        <strain evidence="5 6">JCM 16117</strain>
    </source>
</reference>
<dbReference type="Pfam" id="PF20736">
    <property type="entry name" value="Glyco_hydro127M"/>
    <property type="match status" value="1"/>
</dbReference>
<proteinExistence type="predicted"/>
<feature type="domain" description="Non-reducing end beta-L-arabinofuranosidase-like GH127 C-terminal" evidence="4">
    <location>
        <begin position="540"/>
        <end position="645"/>
    </location>
</feature>
<dbReference type="RefSeq" id="WP_259480230.1">
    <property type="nucleotide sequence ID" value="NZ_BAAAQY010000010.1"/>
</dbReference>
<dbReference type="Pfam" id="PF20737">
    <property type="entry name" value="Glyco_hydro127C"/>
    <property type="match status" value="1"/>
</dbReference>